<feature type="compositionally biased region" description="Polar residues" evidence="15">
    <location>
        <begin position="1"/>
        <end position="10"/>
    </location>
</feature>
<reference evidence="19" key="1">
    <citation type="journal article" date="2022" name="Int. J. Mol. Sci.">
        <title>Draft Genome of Tanacetum Coccineum: Genomic Comparison of Closely Related Tanacetum-Family Plants.</title>
        <authorList>
            <person name="Yamashiro T."/>
            <person name="Shiraishi A."/>
            <person name="Nakayama K."/>
            <person name="Satake H."/>
        </authorList>
    </citation>
    <scope>NUCLEOTIDE SEQUENCE</scope>
</reference>
<evidence type="ECO:0000256" key="2">
    <source>
        <dbReference type="ARBA" id="ARBA00022679"/>
    </source>
</evidence>
<dbReference type="PANTHER" id="PTHR37984">
    <property type="entry name" value="PROTEIN CBG26694"/>
    <property type="match status" value="1"/>
</dbReference>
<organism evidence="19 20">
    <name type="scientific">Tanacetum coccineum</name>
    <dbReference type="NCBI Taxonomy" id="301880"/>
    <lineage>
        <taxon>Eukaryota</taxon>
        <taxon>Viridiplantae</taxon>
        <taxon>Streptophyta</taxon>
        <taxon>Embryophyta</taxon>
        <taxon>Tracheophyta</taxon>
        <taxon>Spermatophyta</taxon>
        <taxon>Magnoliopsida</taxon>
        <taxon>eudicotyledons</taxon>
        <taxon>Gunneridae</taxon>
        <taxon>Pentapetalae</taxon>
        <taxon>asterids</taxon>
        <taxon>campanulids</taxon>
        <taxon>Asterales</taxon>
        <taxon>Asteraceae</taxon>
        <taxon>Asteroideae</taxon>
        <taxon>Anthemideae</taxon>
        <taxon>Anthemidinae</taxon>
        <taxon>Tanacetum</taxon>
    </lineage>
</organism>
<dbReference type="Pfam" id="PF17917">
    <property type="entry name" value="RT_RNaseH"/>
    <property type="match status" value="1"/>
</dbReference>
<feature type="region of interest" description="Disordered" evidence="15">
    <location>
        <begin position="294"/>
        <end position="315"/>
    </location>
</feature>
<keyword evidence="12" id="KW-0239">DNA-directed DNA polymerase</keyword>
<evidence type="ECO:0000256" key="14">
    <source>
        <dbReference type="ARBA" id="ARBA00023172"/>
    </source>
</evidence>
<keyword evidence="6" id="KW-0064">Aspartyl protease</keyword>
<keyword evidence="14" id="KW-0233">DNA recombination</keyword>
<feature type="region of interest" description="Disordered" evidence="15">
    <location>
        <begin position="1"/>
        <end position="54"/>
    </location>
</feature>
<dbReference type="Gene3D" id="3.30.70.270">
    <property type="match status" value="2"/>
</dbReference>
<keyword evidence="2" id="KW-0808">Transferase</keyword>
<evidence type="ECO:0000256" key="3">
    <source>
        <dbReference type="ARBA" id="ARBA00022695"/>
    </source>
</evidence>
<evidence type="ECO:0000259" key="16">
    <source>
        <dbReference type="Pfam" id="PF17917"/>
    </source>
</evidence>
<feature type="compositionally biased region" description="Basic and acidic residues" evidence="15">
    <location>
        <begin position="247"/>
        <end position="259"/>
    </location>
</feature>
<dbReference type="Gene3D" id="3.30.420.10">
    <property type="entry name" value="Ribonuclease H-like superfamily/Ribonuclease H"/>
    <property type="match status" value="1"/>
</dbReference>
<keyword evidence="10" id="KW-0229">DNA integration</keyword>
<keyword evidence="9" id="KW-0460">Magnesium</keyword>
<keyword evidence="1" id="KW-0645">Protease</keyword>
<feature type="domain" description="Integrase zinc-binding" evidence="17">
    <location>
        <begin position="707"/>
        <end position="761"/>
    </location>
</feature>
<dbReference type="EMBL" id="BQNB010014795">
    <property type="protein sequence ID" value="GJT32465.1"/>
    <property type="molecule type" value="Genomic_DNA"/>
</dbReference>
<dbReference type="Gene3D" id="3.10.10.10">
    <property type="entry name" value="HIV Type 1 Reverse Transcriptase, subunit A, domain 1"/>
    <property type="match status" value="1"/>
</dbReference>
<evidence type="ECO:0000259" key="17">
    <source>
        <dbReference type="Pfam" id="PF17921"/>
    </source>
</evidence>
<dbReference type="InterPro" id="IPR056924">
    <property type="entry name" value="SH3_Tf2-1"/>
</dbReference>
<dbReference type="Pfam" id="PF08284">
    <property type="entry name" value="RVP_2"/>
    <property type="match status" value="1"/>
</dbReference>
<gene>
    <name evidence="19" type="ORF">Tco_0922884</name>
</gene>
<comment type="caution">
    <text evidence="19">The sequence shown here is derived from an EMBL/GenBank/DDBJ whole genome shotgun (WGS) entry which is preliminary data.</text>
</comment>
<accession>A0ABQ5CZE0</accession>
<keyword evidence="11 19" id="KW-0695">RNA-directed DNA polymerase</keyword>
<dbReference type="InterPro" id="IPR041373">
    <property type="entry name" value="RT_RNaseH"/>
</dbReference>
<keyword evidence="13" id="KW-0238">DNA-binding</keyword>
<dbReference type="Proteomes" id="UP001151760">
    <property type="component" value="Unassembled WGS sequence"/>
</dbReference>
<protein>
    <submittedName>
        <fullName evidence="19">Reverse transcriptase domain-containing protein</fullName>
    </submittedName>
</protein>
<evidence type="ECO:0000256" key="8">
    <source>
        <dbReference type="ARBA" id="ARBA00022801"/>
    </source>
</evidence>
<evidence type="ECO:0000256" key="13">
    <source>
        <dbReference type="ARBA" id="ARBA00023125"/>
    </source>
</evidence>
<feature type="region of interest" description="Disordered" evidence="15">
    <location>
        <begin position="234"/>
        <end position="267"/>
    </location>
</feature>
<dbReference type="Gene3D" id="1.10.340.70">
    <property type="match status" value="1"/>
</dbReference>
<evidence type="ECO:0000256" key="9">
    <source>
        <dbReference type="ARBA" id="ARBA00022842"/>
    </source>
</evidence>
<keyword evidence="5" id="KW-0479">Metal-binding</keyword>
<evidence type="ECO:0000256" key="12">
    <source>
        <dbReference type="ARBA" id="ARBA00022932"/>
    </source>
</evidence>
<dbReference type="CDD" id="cd09274">
    <property type="entry name" value="RNase_HI_RT_Ty3"/>
    <property type="match status" value="1"/>
</dbReference>
<dbReference type="PANTHER" id="PTHR37984:SF5">
    <property type="entry name" value="PROTEIN NYNRIN-LIKE"/>
    <property type="match status" value="1"/>
</dbReference>
<evidence type="ECO:0000259" key="18">
    <source>
        <dbReference type="Pfam" id="PF24626"/>
    </source>
</evidence>
<name>A0ABQ5CZE0_9ASTR</name>
<dbReference type="InterPro" id="IPR043502">
    <property type="entry name" value="DNA/RNA_pol_sf"/>
</dbReference>
<dbReference type="InterPro" id="IPR050951">
    <property type="entry name" value="Retrovirus_Pol_polyprotein"/>
</dbReference>
<evidence type="ECO:0000256" key="5">
    <source>
        <dbReference type="ARBA" id="ARBA00022723"/>
    </source>
</evidence>
<dbReference type="SUPFAM" id="SSF56672">
    <property type="entry name" value="DNA/RNA polymerases"/>
    <property type="match status" value="1"/>
</dbReference>
<dbReference type="Pfam" id="PF17921">
    <property type="entry name" value="Integrase_H2C2"/>
    <property type="match status" value="1"/>
</dbReference>
<feature type="domain" description="Tf2-1-like SH3-like" evidence="18">
    <location>
        <begin position="892"/>
        <end position="956"/>
    </location>
</feature>
<reference evidence="19" key="2">
    <citation type="submission" date="2022-01" db="EMBL/GenBank/DDBJ databases">
        <authorList>
            <person name="Yamashiro T."/>
            <person name="Shiraishi A."/>
            <person name="Satake H."/>
            <person name="Nakayama K."/>
        </authorList>
    </citation>
    <scope>NUCLEOTIDE SEQUENCE</scope>
</reference>
<evidence type="ECO:0000256" key="4">
    <source>
        <dbReference type="ARBA" id="ARBA00022722"/>
    </source>
</evidence>
<feature type="compositionally biased region" description="Gly residues" evidence="15">
    <location>
        <begin position="20"/>
        <end position="30"/>
    </location>
</feature>
<dbReference type="InterPro" id="IPR041588">
    <property type="entry name" value="Integrase_H2C2"/>
</dbReference>
<dbReference type="InterPro" id="IPR036397">
    <property type="entry name" value="RNaseH_sf"/>
</dbReference>
<dbReference type="InterPro" id="IPR043128">
    <property type="entry name" value="Rev_trsase/Diguanyl_cyclase"/>
</dbReference>
<evidence type="ECO:0000313" key="20">
    <source>
        <dbReference type="Proteomes" id="UP001151760"/>
    </source>
</evidence>
<dbReference type="GO" id="GO:0003964">
    <property type="term" value="F:RNA-directed DNA polymerase activity"/>
    <property type="evidence" value="ECO:0007669"/>
    <property type="project" value="UniProtKB-KW"/>
</dbReference>
<evidence type="ECO:0000256" key="10">
    <source>
        <dbReference type="ARBA" id="ARBA00022908"/>
    </source>
</evidence>
<evidence type="ECO:0000256" key="7">
    <source>
        <dbReference type="ARBA" id="ARBA00022759"/>
    </source>
</evidence>
<evidence type="ECO:0000256" key="6">
    <source>
        <dbReference type="ARBA" id="ARBA00022750"/>
    </source>
</evidence>
<evidence type="ECO:0000256" key="11">
    <source>
        <dbReference type="ARBA" id="ARBA00022918"/>
    </source>
</evidence>
<dbReference type="InterPro" id="IPR012337">
    <property type="entry name" value="RNaseH-like_sf"/>
</dbReference>
<sequence length="973" mass="111201">MPPRMTTQSVGRSTAAPRGGRTGGRTGRGGGRTREPTGIGGGRTGEQDSQGGDRDLLPTIIAQVGNHANNIQGDVRNVIVNNGRGGCSYKEFLACNPKDFKGKGGAIAYTCWIEKMESVQTRGREAAVGMTLEDFKALMREELCLNNEMQKLESEFWCHAMVGAGHATYTDRFHKLAMLVPHLVTLENKRIERYIYGLALQICGMVAATEPMTIQSVILKDRVLTDEAIRNGSLRKNTKKRGNGGELSRDGNIKDDNKRSRTRRAFATTTNPVRKEYTGSAPRWRGQEWLNRAPGPGGNHPNQALDIHGSQGRGNNVNPARRRAFMMGVEEARQDLNIMTGTLTLNNHYATTLFDSGAAYSFVSTTFVPLLDIEPSNLGFSYEIKIASRQLVEINKLSMHKAEIIFHEKVVRIPLPHDEMLKVLGERPEVKVKHLMSAKAEGQKLKDIIVVRNFSESNAVREVSLSIGTLEMEEFLSQLRELHDKGFLRPNLRFGYHQLRVHEDDIPKTAFRIRYGHFEFTVMPFGLMNTPASDYRDASMNPNKIEAVKNWKALRTLSEKSKMYDWGKEQERAFQTLKDKLCNAPVLALPNGPEDFVLKIHEKNYTTHDLDLGVVVFALKIWRHYLYGMKSIIYTDHKSLQHIFNQKELNMRQHRWIELFSDYDCEIRCHPGKANVVADALNEQMERRSDGALYYLDRIWVPLTGDVRTLIMDEAHKSKYSVHLRADKMYYDLRDMYRWPGMKKDIALYVCKCLTCSKVKAKHQRPSGLLHQLRSLINARGIRNTFGHEYDYHSQTDGQSKRTIQTLEDMLRECILDFRGSWDVHLPLVKFSYNNSYHSSMRCAPFEALYGPEIVQETTKKILQIKDRLKAARDHQKSYADKIRKPLEFSEGDHVLLKVFPWKGMVRFEKKGELAPRYVRPFEITKRIGPVAYRLRLPQELNNVHDMFHVSNLKKCLGDPTLHVPLEEIQVDA</sequence>
<keyword evidence="3" id="KW-0548">Nucleotidyltransferase</keyword>
<keyword evidence="20" id="KW-1185">Reference proteome</keyword>
<evidence type="ECO:0000313" key="19">
    <source>
        <dbReference type="EMBL" id="GJT32465.1"/>
    </source>
</evidence>
<dbReference type="Pfam" id="PF24626">
    <property type="entry name" value="SH3_Tf2-1"/>
    <property type="match status" value="1"/>
</dbReference>
<keyword evidence="7" id="KW-0255">Endonuclease</keyword>
<dbReference type="SUPFAM" id="SSF53098">
    <property type="entry name" value="Ribonuclease H-like"/>
    <property type="match status" value="1"/>
</dbReference>
<evidence type="ECO:0000256" key="1">
    <source>
        <dbReference type="ARBA" id="ARBA00022670"/>
    </source>
</evidence>
<keyword evidence="4" id="KW-0540">Nuclease</keyword>
<feature type="domain" description="Reverse transcriptase RNase H-like" evidence="16">
    <location>
        <begin position="599"/>
        <end position="663"/>
    </location>
</feature>
<proteinExistence type="predicted"/>
<evidence type="ECO:0000256" key="15">
    <source>
        <dbReference type="SAM" id="MobiDB-lite"/>
    </source>
</evidence>
<keyword evidence="8" id="KW-0378">Hydrolase</keyword>